<gene>
    <name evidence="6" type="ORF">BU14_0050s0016</name>
</gene>
<dbReference type="InterPro" id="IPR038765">
    <property type="entry name" value="Papain-like_cys_pep_sf"/>
</dbReference>
<dbReference type="PROSITE" id="PS50600">
    <property type="entry name" value="ULP_PROTEASE"/>
    <property type="match status" value="1"/>
</dbReference>
<dbReference type="AlphaFoldDB" id="A0A1X6PIP3"/>
<evidence type="ECO:0000256" key="1">
    <source>
        <dbReference type="ARBA" id="ARBA00005234"/>
    </source>
</evidence>
<evidence type="ECO:0000259" key="5">
    <source>
        <dbReference type="PROSITE" id="PS50600"/>
    </source>
</evidence>
<protein>
    <recommendedName>
        <fullName evidence="5">Ubiquitin-like protease family profile domain-containing protein</fullName>
    </recommendedName>
</protein>
<dbReference type="Gene3D" id="3.40.395.10">
    <property type="entry name" value="Adenoviral Proteinase, Chain A"/>
    <property type="match status" value="1"/>
</dbReference>
<dbReference type="EMBL" id="KV918773">
    <property type="protein sequence ID" value="OSX80543.1"/>
    <property type="molecule type" value="Genomic_DNA"/>
</dbReference>
<dbReference type="Pfam" id="PF02902">
    <property type="entry name" value="Peptidase_C48"/>
    <property type="match status" value="1"/>
</dbReference>
<name>A0A1X6PIP3_PORUM</name>
<organism evidence="6 7">
    <name type="scientific">Porphyra umbilicalis</name>
    <name type="common">Purple laver</name>
    <name type="synonym">Red alga</name>
    <dbReference type="NCBI Taxonomy" id="2786"/>
    <lineage>
        <taxon>Eukaryota</taxon>
        <taxon>Rhodophyta</taxon>
        <taxon>Bangiophyceae</taxon>
        <taxon>Bangiales</taxon>
        <taxon>Bangiaceae</taxon>
        <taxon>Porphyra</taxon>
    </lineage>
</organism>
<evidence type="ECO:0000313" key="7">
    <source>
        <dbReference type="Proteomes" id="UP000218209"/>
    </source>
</evidence>
<evidence type="ECO:0000256" key="2">
    <source>
        <dbReference type="ARBA" id="ARBA00022670"/>
    </source>
</evidence>
<feature type="domain" description="Ubiquitin-like protease family profile" evidence="5">
    <location>
        <begin position="199"/>
        <end position="384"/>
    </location>
</feature>
<keyword evidence="7" id="KW-1185">Reference proteome</keyword>
<reference evidence="6 7" key="1">
    <citation type="submission" date="2017-03" db="EMBL/GenBank/DDBJ databases">
        <title>WGS assembly of Porphyra umbilicalis.</title>
        <authorList>
            <person name="Brawley S.H."/>
            <person name="Blouin N.A."/>
            <person name="Ficko-Blean E."/>
            <person name="Wheeler G.L."/>
            <person name="Lohr M."/>
            <person name="Goodson H.V."/>
            <person name="Jenkins J.W."/>
            <person name="Blaby-Haas C.E."/>
            <person name="Helliwell K.E."/>
            <person name="Chan C."/>
            <person name="Marriage T."/>
            <person name="Bhattacharya D."/>
            <person name="Klein A.S."/>
            <person name="Badis Y."/>
            <person name="Brodie J."/>
            <person name="Cao Y."/>
            <person name="Collen J."/>
            <person name="Dittami S.M."/>
            <person name="Gachon C.M."/>
            <person name="Green B.R."/>
            <person name="Karpowicz S."/>
            <person name="Kim J.W."/>
            <person name="Kudahl U."/>
            <person name="Lin S."/>
            <person name="Michel G."/>
            <person name="Mittag M."/>
            <person name="Olson B.J."/>
            <person name="Pangilinan J."/>
            <person name="Peng Y."/>
            <person name="Qiu H."/>
            <person name="Shu S."/>
            <person name="Singer J.T."/>
            <person name="Smith A.G."/>
            <person name="Sprecher B.N."/>
            <person name="Wagner V."/>
            <person name="Wang W."/>
            <person name="Wang Z.-Y."/>
            <person name="Yan J."/>
            <person name="Yarish C."/>
            <person name="Zoeuner-Riek S."/>
            <person name="Zhuang Y."/>
            <person name="Zou Y."/>
            <person name="Lindquist E.A."/>
            <person name="Grimwood J."/>
            <person name="Barry K."/>
            <person name="Rokhsar D.S."/>
            <person name="Schmutz J."/>
            <person name="Stiller J.W."/>
            <person name="Grossman A.R."/>
            <person name="Prochnik S.E."/>
        </authorList>
    </citation>
    <scope>NUCLEOTIDE SEQUENCE [LARGE SCALE GENOMIC DNA]</scope>
    <source>
        <strain evidence="6">4086291</strain>
    </source>
</reference>
<accession>A0A1X6PIP3</accession>
<keyword evidence="3" id="KW-0378">Hydrolase</keyword>
<evidence type="ECO:0000313" key="6">
    <source>
        <dbReference type="EMBL" id="OSX80543.1"/>
    </source>
</evidence>
<dbReference type="GO" id="GO:0016929">
    <property type="term" value="F:deSUMOylase activity"/>
    <property type="evidence" value="ECO:0007669"/>
    <property type="project" value="TreeGrafter"/>
</dbReference>
<evidence type="ECO:0000256" key="4">
    <source>
        <dbReference type="ARBA" id="ARBA00022807"/>
    </source>
</evidence>
<evidence type="ECO:0000256" key="3">
    <source>
        <dbReference type="ARBA" id="ARBA00022801"/>
    </source>
</evidence>
<dbReference type="InterPro" id="IPR003653">
    <property type="entry name" value="Peptidase_C48_C"/>
</dbReference>
<dbReference type="PANTHER" id="PTHR12606:SF1">
    <property type="entry name" value="UBIQUITIN-LIKE-SPECIFIC PROTEASE 1A"/>
    <property type="match status" value="1"/>
</dbReference>
<keyword evidence="4" id="KW-0788">Thiol protease</keyword>
<dbReference type="GO" id="GO:0016926">
    <property type="term" value="P:protein desumoylation"/>
    <property type="evidence" value="ECO:0007669"/>
    <property type="project" value="TreeGrafter"/>
</dbReference>
<dbReference type="SUPFAM" id="SSF54001">
    <property type="entry name" value="Cysteine proteinases"/>
    <property type="match status" value="1"/>
</dbReference>
<dbReference type="PANTHER" id="PTHR12606">
    <property type="entry name" value="SENTRIN/SUMO-SPECIFIC PROTEASE"/>
    <property type="match status" value="1"/>
</dbReference>
<proteinExistence type="inferred from homology"/>
<comment type="similarity">
    <text evidence="1">Belongs to the peptidase C48 family.</text>
</comment>
<dbReference type="Proteomes" id="UP000218209">
    <property type="component" value="Unassembled WGS sequence"/>
</dbReference>
<keyword evidence="2" id="KW-0645">Protease</keyword>
<dbReference type="GO" id="GO:0005634">
    <property type="term" value="C:nucleus"/>
    <property type="evidence" value="ECO:0007669"/>
    <property type="project" value="TreeGrafter"/>
</dbReference>
<dbReference type="GO" id="GO:0006508">
    <property type="term" value="P:proteolysis"/>
    <property type="evidence" value="ECO:0007669"/>
    <property type="project" value="UniProtKB-KW"/>
</dbReference>
<sequence>MAHKMVHVAMMNIRKLQRMESTNTKGEIDHVALAPFFHSQLVRGCQRGSACQCQASIVATGARETEAALHHQLDGTGSTDDRLVAEPQPVEAAQGPLEDAGGAVEDTDGPVDETNGQEHVAVDAKCDEEAAGDHSDGDAAPISHPDIPVQDVLLDGSKLVNLAPLSTVPLADAVASMLDSLLDGRAPSAHVRPLNNAKIRLTGADFRLLEAENWLNDSTMNSQVALINWRALQVASMRVAGLPAATSLPRSFIFNTYFFSRLHERVGRYDYAEVRRWGLKNELDIASVNRILIPVNVNNMHWVLVMVDVEHRSLLFFDSLVGRATSSLATVRQWLPDEVGSRLGSDAAEAWDIRAWPGVVDLGLPRRAVRGSCGVFVMAAADCFALGVPLCFSQRDIPALRQRMGVALFVDSLTIVEGCALLPDDGDDNVAAGER</sequence>
<dbReference type="OrthoDB" id="1939479at2759"/>